<dbReference type="Gene3D" id="3.30.70.330">
    <property type="match status" value="3"/>
</dbReference>
<keyword evidence="8" id="KW-0539">Nucleus</keyword>
<evidence type="ECO:0000256" key="3">
    <source>
        <dbReference type="ARBA" id="ARBA00022499"/>
    </source>
</evidence>
<evidence type="ECO:0000256" key="6">
    <source>
        <dbReference type="ARBA" id="ARBA00022843"/>
    </source>
</evidence>
<evidence type="ECO:0000256" key="7">
    <source>
        <dbReference type="ARBA" id="ARBA00022884"/>
    </source>
</evidence>
<dbReference type="GeneTree" id="ENSGT00940000154595"/>
<feature type="region of interest" description="Disordered" evidence="10">
    <location>
        <begin position="1"/>
        <end position="67"/>
    </location>
</feature>
<dbReference type="FunFam" id="3.30.70.330:FF:000034">
    <property type="entry name" value="heterogeneous nuclear ribonucleoprotein M isoform X1"/>
    <property type="match status" value="1"/>
</dbReference>
<sequence>RKKMSNEQAENTTEKPGPQQQQQQPPPQQTQPPQQPVLCWLLLHESNSSRKERPQKRGGGGRYEPYGNANKRYRVFVSNIPYDVKWQALKDLMKEKVGEVTYVEHLMDAEGKSRVSFRTEELMKKAVEKVNKHNLNGRPLKVKEVGHRMGGMGGMGGMDRMNMDRMGPGPNGPINIPPSLMNNPNIPNEIIHGLQAGRIGSTVFVANLDYKVGWKKLKEVFSMAGMVVRADILEDKDGKSRGMGTVTFDMPIEAVQAVSMFNGQLLFNRVMMDRVSDLDRLGSGFDRMGSGMDRLGPSMDRLGPGLDRMSSSMDRLGPAGFDRLGPSGLDRMSSGLDFGSPMNMDRMGNTGLDRMASSFDRMGSTGGLDRFPSGGLDRMSSGMDRMGSGGVGGQFDRSADLDRGFGGNSFGGAGAGGPGTGGGNVRKGCQIFVRNLPFDFTWKMLKDTFNTCGMVQYADIKMENGKSKGCGVVRFDNPETAERACRTMNGYRLNGREIDVRIDRNA</sequence>
<dbReference type="FunFam" id="3.30.70.330:FF:000033">
    <property type="entry name" value="heterogeneous nuclear ribonucleoprotein M isoform X1"/>
    <property type="match status" value="1"/>
</dbReference>
<dbReference type="PROSITE" id="PS50102">
    <property type="entry name" value="RRM"/>
    <property type="match status" value="3"/>
</dbReference>
<reference evidence="12" key="1">
    <citation type="submission" date="2025-08" db="UniProtKB">
        <authorList>
            <consortium name="Ensembl"/>
        </authorList>
    </citation>
    <scope>IDENTIFICATION</scope>
</reference>
<evidence type="ECO:0000256" key="1">
    <source>
        <dbReference type="ARBA" id="ARBA00004123"/>
    </source>
</evidence>
<keyword evidence="6" id="KW-0832">Ubl conjugation</keyword>
<dbReference type="Proteomes" id="UP000261420">
    <property type="component" value="Unplaced"/>
</dbReference>
<evidence type="ECO:0000256" key="5">
    <source>
        <dbReference type="ARBA" id="ARBA00022737"/>
    </source>
</evidence>
<comment type="subcellular location">
    <subcellularLocation>
        <location evidence="1">Nucleus</location>
    </subcellularLocation>
</comment>
<dbReference type="SMART" id="SM00360">
    <property type="entry name" value="RRM"/>
    <property type="match status" value="3"/>
</dbReference>
<evidence type="ECO:0000256" key="8">
    <source>
        <dbReference type="ARBA" id="ARBA00023242"/>
    </source>
</evidence>
<dbReference type="Ensembl" id="ENSSDUT00000002998.1">
    <property type="protein sequence ID" value="ENSSDUP00000002925.1"/>
    <property type="gene ID" value="ENSSDUG00000002188.1"/>
</dbReference>
<reference evidence="12" key="2">
    <citation type="submission" date="2025-09" db="UniProtKB">
        <authorList>
            <consortium name="Ensembl"/>
        </authorList>
    </citation>
    <scope>IDENTIFICATION</scope>
</reference>
<dbReference type="InterPro" id="IPR035979">
    <property type="entry name" value="RBD_domain_sf"/>
</dbReference>
<dbReference type="PANTHER" id="PTHR23003">
    <property type="entry name" value="RNA RECOGNITION MOTIF RRM DOMAIN CONTAINING PROTEIN"/>
    <property type="match status" value="1"/>
</dbReference>
<evidence type="ECO:0000256" key="10">
    <source>
        <dbReference type="SAM" id="MobiDB-lite"/>
    </source>
</evidence>
<feature type="compositionally biased region" description="Pro residues" evidence="10">
    <location>
        <begin position="24"/>
        <end position="35"/>
    </location>
</feature>
<keyword evidence="13" id="KW-1185">Reference proteome</keyword>
<keyword evidence="3" id="KW-1017">Isopeptide bond</keyword>
<name>A0A3B4TA41_SERDU</name>
<evidence type="ECO:0000256" key="9">
    <source>
        <dbReference type="PROSITE-ProRule" id="PRU00176"/>
    </source>
</evidence>
<dbReference type="SUPFAM" id="SSF54928">
    <property type="entry name" value="RNA-binding domain, RBD"/>
    <property type="match status" value="2"/>
</dbReference>
<accession>A0A3B4TA41</accession>
<keyword evidence="2" id="KW-0488">Methylation</keyword>
<evidence type="ECO:0000313" key="13">
    <source>
        <dbReference type="Proteomes" id="UP000261420"/>
    </source>
</evidence>
<evidence type="ECO:0000313" key="12">
    <source>
        <dbReference type="Ensembl" id="ENSSDUP00000002925.1"/>
    </source>
</evidence>
<feature type="domain" description="RRM" evidence="11">
    <location>
        <begin position="73"/>
        <end position="147"/>
    </location>
</feature>
<dbReference type="Pfam" id="PF00076">
    <property type="entry name" value="RRM_1"/>
    <property type="match status" value="3"/>
</dbReference>
<evidence type="ECO:0000259" key="11">
    <source>
        <dbReference type="PROSITE" id="PS50102"/>
    </source>
</evidence>
<dbReference type="PANTHER" id="PTHR23003:SF6">
    <property type="entry name" value="HETEROGENEOUS NUCLEAR RIBONUCLEOPROTEIN M"/>
    <property type="match status" value="1"/>
</dbReference>
<dbReference type="GO" id="GO:0003729">
    <property type="term" value="F:mRNA binding"/>
    <property type="evidence" value="ECO:0007669"/>
    <property type="project" value="TreeGrafter"/>
</dbReference>
<dbReference type="CDD" id="cd12661">
    <property type="entry name" value="RRM3_hnRNPM"/>
    <property type="match status" value="1"/>
</dbReference>
<dbReference type="GO" id="GO:0005737">
    <property type="term" value="C:cytoplasm"/>
    <property type="evidence" value="ECO:0007669"/>
    <property type="project" value="TreeGrafter"/>
</dbReference>
<keyword evidence="5" id="KW-0677">Repeat</keyword>
<evidence type="ECO:0000256" key="4">
    <source>
        <dbReference type="ARBA" id="ARBA00022553"/>
    </source>
</evidence>
<keyword evidence="7 9" id="KW-0694">RNA-binding</keyword>
<dbReference type="GO" id="GO:0006397">
    <property type="term" value="P:mRNA processing"/>
    <property type="evidence" value="ECO:0007669"/>
    <property type="project" value="UniProtKB-KW"/>
</dbReference>
<feature type="compositionally biased region" description="Polar residues" evidence="10">
    <location>
        <begin position="1"/>
        <end position="11"/>
    </location>
</feature>
<organism evidence="12 13">
    <name type="scientific">Seriola dumerili</name>
    <name type="common">Greater amberjack</name>
    <name type="synonym">Caranx dumerili</name>
    <dbReference type="NCBI Taxonomy" id="41447"/>
    <lineage>
        <taxon>Eukaryota</taxon>
        <taxon>Metazoa</taxon>
        <taxon>Chordata</taxon>
        <taxon>Craniata</taxon>
        <taxon>Vertebrata</taxon>
        <taxon>Euteleostomi</taxon>
        <taxon>Actinopterygii</taxon>
        <taxon>Neopterygii</taxon>
        <taxon>Teleostei</taxon>
        <taxon>Neoteleostei</taxon>
        <taxon>Acanthomorphata</taxon>
        <taxon>Carangaria</taxon>
        <taxon>Carangiformes</taxon>
        <taxon>Carangidae</taxon>
        <taxon>Seriola</taxon>
    </lineage>
</organism>
<evidence type="ECO:0000256" key="2">
    <source>
        <dbReference type="ARBA" id="ARBA00022481"/>
    </source>
</evidence>
<feature type="domain" description="RRM" evidence="11">
    <location>
        <begin position="201"/>
        <end position="278"/>
    </location>
</feature>
<dbReference type="GO" id="GO:0005634">
    <property type="term" value="C:nucleus"/>
    <property type="evidence" value="ECO:0007669"/>
    <property type="project" value="UniProtKB-SubCell"/>
</dbReference>
<keyword evidence="4" id="KW-0597">Phosphoprotein</keyword>
<dbReference type="InterPro" id="IPR034990">
    <property type="entry name" value="hnRNPM_RRM3"/>
</dbReference>
<dbReference type="InterPro" id="IPR012677">
    <property type="entry name" value="Nucleotide-bd_a/b_plait_sf"/>
</dbReference>
<protein>
    <submittedName>
        <fullName evidence="12">Heterogeneous nuclear ribonucleoprotein M</fullName>
    </submittedName>
</protein>
<dbReference type="InterPro" id="IPR000504">
    <property type="entry name" value="RRM_dom"/>
</dbReference>
<dbReference type="AlphaFoldDB" id="A0A3B4TA41"/>
<feature type="domain" description="RRM" evidence="11">
    <location>
        <begin position="429"/>
        <end position="505"/>
    </location>
</feature>
<proteinExistence type="predicted"/>
<dbReference type="InterPro" id="IPR050374">
    <property type="entry name" value="RRT5_SRSF_SR"/>
</dbReference>